<evidence type="ECO:0000313" key="2">
    <source>
        <dbReference type="EMBL" id="KAJ4930953.1"/>
    </source>
</evidence>
<comment type="caution">
    <text evidence="2">The sequence shown here is derived from an EMBL/GenBank/DDBJ whole genome shotgun (WGS) entry which is preliminary data.</text>
</comment>
<feature type="region of interest" description="Disordered" evidence="1">
    <location>
        <begin position="65"/>
        <end position="87"/>
    </location>
</feature>
<reference evidence="2" key="1">
    <citation type="submission" date="2022-11" db="EMBL/GenBank/DDBJ databases">
        <title>Chromosome-level genome of Pogonophryne albipinna.</title>
        <authorList>
            <person name="Jo E."/>
        </authorList>
    </citation>
    <scope>NUCLEOTIDE SEQUENCE</scope>
    <source>
        <strain evidence="2">SGF0006</strain>
        <tissue evidence="2">Muscle</tissue>
    </source>
</reference>
<feature type="non-terminal residue" evidence="2">
    <location>
        <position position="87"/>
    </location>
</feature>
<protein>
    <submittedName>
        <fullName evidence="2">Uncharacterized protein</fullName>
    </submittedName>
</protein>
<sequence>MGSLAATLIYIQVKDSRDGVKDPVAMVTELGQDRDAVGQGPKQPGEATTTALPRSLLACLMHAPLSPQQQHHSHRVAMETAERHTSR</sequence>
<dbReference type="EMBL" id="JAPTMU010000015">
    <property type="protein sequence ID" value="KAJ4930953.1"/>
    <property type="molecule type" value="Genomic_DNA"/>
</dbReference>
<dbReference type="Proteomes" id="UP001219934">
    <property type="component" value="Unassembled WGS sequence"/>
</dbReference>
<evidence type="ECO:0000256" key="1">
    <source>
        <dbReference type="SAM" id="MobiDB-lite"/>
    </source>
</evidence>
<dbReference type="AlphaFoldDB" id="A0AAD6FEJ5"/>
<feature type="compositionally biased region" description="Basic and acidic residues" evidence="1">
    <location>
        <begin position="76"/>
        <end position="87"/>
    </location>
</feature>
<proteinExistence type="predicted"/>
<accession>A0AAD6FEJ5</accession>
<feature type="region of interest" description="Disordered" evidence="1">
    <location>
        <begin position="31"/>
        <end position="50"/>
    </location>
</feature>
<name>A0AAD6FEJ5_9TELE</name>
<evidence type="ECO:0000313" key="3">
    <source>
        <dbReference type="Proteomes" id="UP001219934"/>
    </source>
</evidence>
<organism evidence="2 3">
    <name type="scientific">Pogonophryne albipinna</name>
    <dbReference type="NCBI Taxonomy" id="1090488"/>
    <lineage>
        <taxon>Eukaryota</taxon>
        <taxon>Metazoa</taxon>
        <taxon>Chordata</taxon>
        <taxon>Craniata</taxon>
        <taxon>Vertebrata</taxon>
        <taxon>Euteleostomi</taxon>
        <taxon>Actinopterygii</taxon>
        <taxon>Neopterygii</taxon>
        <taxon>Teleostei</taxon>
        <taxon>Neoteleostei</taxon>
        <taxon>Acanthomorphata</taxon>
        <taxon>Eupercaria</taxon>
        <taxon>Perciformes</taxon>
        <taxon>Notothenioidei</taxon>
        <taxon>Pogonophryne</taxon>
    </lineage>
</organism>
<gene>
    <name evidence="2" type="ORF">JOQ06_025254</name>
</gene>
<keyword evidence="3" id="KW-1185">Reference proteome</keyword>